<accession>A0A4R0P7I2</accession>
<keyword evidence="4" id="KW-0676">Redox-active center</keyword>
<comment type="caution">
    <text evidence="7">The sequence shown here is derived from an EMBL/GenBank/DDBJ whole genome shotgun (WGS) entry which is preliminary data.</text>
</comment>
<dbReference type="InterPro" id="IPR013766">
    <property type="entry name" value="Thioredoxin_domain"/>
</dbReference>
<dbReference type="GO" id="GO:0016491">
    <property type="term" value="F:oxidoreductase activity"/>
    <property type="evidence" value="ECO:0007669"/>
    <property type="project" value="InterPro"/>
</dbReference>
<feature type="signal peptide" evidence="5">
    <location>
        <begin position="1"/>
        <end position="26"/>
    </location>
</feature>
<evidence type="ECO:0000259" key="6">
    <source>
        <dbReference type="PROSITE" id="PS51352"/>
    </source>
</evidence>
<evidence type="ECO:0000256" key="2">
    <source>
        <dbReference type="ARBA" id="ARBA00022748"/>
    </source>
</evidence>
<dbReference type="PROSITE" id="PS51352">
    <property type="entry name" value="THIOREDOXIN_2"/>
    <property type="match status" value="1"/>
</dbReference>
<dbReference type="PANTHER" id="PTHR42852:SF6">
    <property type="entry name" value="THIOL:DISULFIDE INTERCHANGE PROTEIN DSBE"/>
    <property type="match status" value="1"/>
</dbReference>
<sequence>MLNMKNILFKLLLIIVLLGLRFSAQASCKITGNLPVYKGAKFHIRNLESALNEYHGNLLDQGIIDENGNFESLLKVSKTGEAILYIDQTFFRLWIGEGSLAISSSGSKLDFKGTLAGENRFLYNAKFMQPYLIPSPLAYKPSQLDEYISKWSSLQDERLKRLEEEKKNGLPADFVSRMRSEILNSTMYAKNQFPSLQGITTDTLPKDYFGFWDGFHILDDDPNQRAYMNALLDYAEFKAKKNHPQAMEDRAMLIRHEVAFLDSILSERPKTLEAIKGELALFLIKYFDDKILLEELIKSFRADYPISPYVTVIDKKWSEKTSRQNKKISFTLRDTSGNEVSTDEFLGKVVYVDFWGSWCKACLEEMPAAAKLREKFEGRDVVFLYLDFYDSKSQWLNAIKLHSINGINLKAEARDLPYFNDFFGVSQGFPRYAVIDRNGILKTTGAPAPSDKSVIEFLEKILKG</sequence>
<dbReference type="EMBL" id="SJSN01000001">
    <property type="protein sequence ID" value="TCD12991.1"/>
    <property type="molecule type" value="Genomic_DNA"/>
</dbReference>
<dbReference type="GO" id="GO:0030313">
    <property type="term" value="C:cell envelope"/>
    <property type="evidence" value="ECO:0007669"/>
    <property type="project" value="UniProtKB-SubCell"/>
</dbReference>
<dbReference type="InterPro" id="IPR050553">
    <property type="entry name" value="Thioredoxin_ResA/DsbE_sf"/>
</dbReference>
<feature type="chain" id="PRO_5020793436" evidence="5">
    <location>
        <begin position="27"/>
        <end position="464"/>
    </location>
</feature>
<dbReference type="SUPFAM" id="SSF52833">
    <property type="entry name" value="Thioredoxin-like"/>
    <property type="match status" value="1"/>
</dbReference>
<organism evidence="7 8">
    <name type="scientific">Pedobacter frigidisoli</name>
    <dbReference type="NCBI Taxonomy" id="2530455"/>
    <lineage>
        <taxon>Bacteria</taxon>
        <taxon>Pseudomonadati</taxon>
        <taxon>Bacteroidota</taxon>
        <taxon>Sphingobacteriia</taxon>
        <taxon>Sphingobacteriales</taxon>
        <taxon>Sphingobacteriaceae</taxon>
        <taxon>Pedobacter</taxon>
    </lineage>
</organism>
<evidence type="ECO:0000313" key="7">
    <source>
        <dbReference type="EMBL" id="TCD12991.1"/>
    </source>
</evidence>
<evidence type="ECO:0000256" key="3">
    <source>
        <dbReference type="ARBA" id="ARBA00023157"/>
    </source>
</evidence>
<name>A0A4R0P7I2_9SPHI</name>
<proteinExistence type="predicted"/>
<keyword evidence="3" id="KW-1015">Disulfide bond</keyword>
<keyword evidence="5" id="KW-0732">Signal</keyword>
<reference evidence="7 8" key="1">
    <citation type="submission" date="2019-02" db="EMBL/GenBank/DDBJ databases">
        <title>Pedobacter sp. RP-3-11 sp. nov., isolated from Arctic soil.</title>
        <authorList>
            <person name="Dahal R.H."/>
        </authorList>
    </citation>
    <scope>NUCLEOTIDE SEQUENCE [LARGE SCALE GENOMIC DNA]</scope>
    <source>
        <strain evidence="7 8">RP-3-11</strain>
    </source>
</reference>
<evidence type="ECO:0000256" key="4">
    <source>
        <dbReference type="ARBA" id="ARBA00023284"/>
    </source>
</evidence>
<dbReference type="Pfam" id="PF08534">
    <property type="entry name" value="Redoxin"/>
    <property type="match status" value="1"/>
</dbReference>
<evidence type="ECO:0000256" key="5">
    <source>
        <dbReference type="SAM" id="SignalP"/>
    </source>
</evidence>
<dbReference type="AlphaFoldDB" id="A0A4R0P7I2"/>
<comment type="subcellular location">
    <subcellularLocation>
        <location evidence="1">Cell envelope</location>
    </subcellularLocation>
</comment>
<gene>
    <name evidence="7" type="ORF">EZ449_02790</name>
</gene>
<keyword evidence="2" id="KW-0201">Cytochrome c-type biogenesis</keyword>
<dbReference type="OrthoDB" id="1095575at2"/>
<keyword evidence="8" id="KW-1185">Reference proteome</keyword>
<dbReference type="InterPro" id="IPR036249">
    <property type="entry name" value="Thioredoxin-like_sf"/>
</dbReference>
<feature type="domain" description="Thioredoxin" evidence="6">
    <location>
        <begin position="321"/>
        <end position="464"/>
    </location>
</feature>
<dbReference type="InterPro" id="IPR013740">
    <property type="entry name" value="Redoxin"/>
</dbReference>
<dbReference type="Proteomes" id="UP000291485">
    <property type="component" value="Unassembled WGS sequence"/>
</dbReference>
<dbReference type="CDD" id="cd02966">
    <property type="entry name" value="TlpA_like_family"/>
    <property type="match status" value="1"/>
</dbReference>
<dbReference type="GO" id="GO:0017004">
    <property type="term" value="P:cytochrome complex assembly"/>
    <property type="evidence" value="ECO:0007669"/>
    <property type="project" value="UniProtKB-KW"/>
</dbReference>
<evidence type="ECO:0000256" key="1">
    <source>
        <dbReference type="ARBA" id="ARBA00004196"/>
    </source>
</evidence>
<dbReference type="PANTHER" id="PTHR42852">
    <property type="entry name" value="THIOL:DISULFIDE INTERCHANGE PROTEIN DSBE"/>
    <property type="match status" value="1"/>
</dbReference>
<protein>
    <submittedName>
        <fullName evidence="7">TlpA family protein disulfide reductase</fullName>
    </submittedName>
</protein>
<dbReference type="Gene3D" id="3.40.30.10">
    <property type="entry name" value="Glutaredoxin"/>
    <property type="match status" value="1"/>
</dbReference>
<evidence type="ECO:0000313" key="8">
    <source>
        <dbReference type="Proteomes" id="UP000291485"/>
    </source>
</evidence>